<dbReference type="PROSITE" id="PS51790">
    <property type="entry name" value="MSRB"/>
    <property type="match status" value="1"/>
</dbReference>
<dbReference type="GO" id="GO:0005737">
    <property type="term" value="C:cytoplasm"/>
    <property type="evidence" value="ECO:0007669"/>
    <property type="project" value="TreeGrafter"/>
</dbReference>
<evidence type="ECO:0000256" key="7">
    <source>
        <dbReference type="SAM" id="MobiDB-lite"/>
    </source>
</evidence>
<dbReference type="FunFam" id="2.170.150.20:FF:000001">
    <property type="entry name" value="Peptide methionine sulfoxide reductase MsrB"/>
    <property type="match status" value="1"/>
</dbReference>
<dbReference type="PANTHER" id="PTHR10173:SF52">
    <property type="entry name" value="METHIONINE-R-SULFOXIDE REDUCTASE B1"/>
    <property type="match status" value="1"/>
</dbReference>
<sequence>MLPRLFKSRDFTVGFGIFSRRMSSSNSQNAPPAPPPPPPPGSVKAKKVEEEIPEEKPAITKLNHHDDPKRIPEEEWQKVLPSEVYHVTREAGTERPFTGKYDKFFKPGKYNCICCGADLFVSDAKYNSGCGWPAFSKSIDEDKNIVRIPDYSCGIERVEVRCKQCNAHLGHVFDDGPKDTGERYCINSCSIAFEPKKSE</sequence>
<evidence type="ECO:0000256" key="2">
    <source>
        <dbReference type="ARBA" id="ARBA00022723"/>
    </source>
</evidence>
<dbReference type="NCBIfam" id="TIGR00357">
    <property type="entry name" value="peptide-methionine (R)-S-oxide reductase MsrB"/>
    <property type="match status" value="1"/>
</dbReference>
<dbReference type="Proteomes" id="UP000887540">
    <property type="component" value="Unplaced"/>
</dbReference>
<keyword evidence="3 6" id="KW-0862">Zinc</keyword>
<comment type="similarity">
    <text evidence="1 6">Belongs to the MsrB Met sulfoxide reductase family.</text>
</comment>
<comment type="catalytic activity">
    <reaction evidence="5 6">
        <text>L-methionyl-[protein] + [thioredoxin]-disulfide + H2O = L-methionyl-(R)-S-oxide-[protein] + [thioredoxin]-dithiol</text>
        <dbReference type="Rhea" id="RHEA:24164"/>
        <dbReference type="Rhea" id="RHEA-COMP:10698"/>
        <dbReference type="Rhea" id="RHEA-COMP:10700"/>
        <dbReference type="Rhea" id="RHEA-COMP:12313"/>
        <dbReference type="Rhea" id="RHEA-COMP:12314"/>
        <dbReference type="ChEBI" id="CHEBI:15377"/>
        <dbReference type="ChEBI" id="CHEBI:16044"/>
        <dbReference type="ChEBI" id="CHEBI:29950"/>
        <dbReference type="ChEBI" id="CHEBI:45764"/>
        <dbReference type="ChEBI" id="CHEBI:50058"/>
        <dbReference type="EC" id="1.8.4.12"/>
    </reaction>
</comment>
<feature type="domain" description="MsrB" evidence="8">
    <location>
        <begin position="73"/>
        <end position="196"/>
    </location>
</feature>
<evidence type="ECO:0000256" key="6">
    <source>
        <dbReference type="RuleBase" id="RU365044"/>
    </source>
</evidence>
<evidence type="ECO:0000256" key="5">
    <source>
        <dbReference type="ARBA" id="ARBA00048488"/>
    </source>
</evidence>
<accession>A0A914DHH9</accession>
<dbReference type="WBParaSite" id="ACRNAN_scaffold262.g27420.t1">
    <property type="protein sequence ID" value="ACRNAN_scaffold262.g27420.t1"/>
    <property type="gene ID" value="ACRNAN_scaffold262.g27420"/>
</dbReference>
<dbReference type="GO" id="GO:0046872">
    <property type="term" value="F:metal ion binding"/>
    <property type="evidence" value="ECO:0007669"/>
    <property type="project" value="UniProtKB-KW"/>
</dbReference>
<comment type="cofactor">
    <cofactor evidence="6">
        <name>Zn(2+)</name>
        <dbReference type="ChEBI" id="CHEBI:29105"/>
    </cofactor>
    <text evidence="6">Binds 1 zinc ion per subunit.</text>
</comment>
<protein>
    <recommendedName>
        <fullName evidence="6">Peptide-methionine (R)-S-oxide reductase</fullName>
        <ecNumber evidence="6">1.8.4.12</ecNumber>
    </recommendedName>
</protein>
<reference evidence="10" key="1">
    <citation type="submission" date="2022-11" db="UniProtKB">
        <authorList>
            <consortium name="WormBaseParasite"/>
        </authorList>
    </citation>
    <scope>IDENTIFICATION</scope>
</reference>
<keyword evidence="4 6" id="KW-0560">Oxidoreductase</keyword>
<organism evidence="9 10">
    <name type="scientific">Acrobeloides nanus</name>
    <dbReference type="NCBI Taxonomy" id="290746"/>
    <lineage>
        <taxon>Eukaryota</taxon>
        <taxon>Metazoa</taxon>
        <taxon>Ecdysozoa</taxon>
        <taxon>Nematoda</taxon>
        <taxon>Chromadorea</taxon>
        <taxon>Rhabditida</taxon>
        <taxon>Tylenchina</taxon>
        <taxon>Cephalobomorpha</taxon>
        <taxon>Cephaloboidea</taxon>
        <taxon>Cephalobidae</taxon>
        <taxon>Acrobeloides</taxon>
    </lineage>
</organism>
<dbReference type="Gene3D" id="2.170.150.20">
    <property type="entry name" value="Peptide methionine sulfoxide reductase"/>
    <property type="match status" value="1"/>
</dbReference>
<feature type="region of interest" description="Disordered" evidence="7">
    <location>
        <begin position="22"/>
        <end position="67"/>
    </location>
</feature>
<evidence type="ECO:0000313" key="10">
    <source>
        <dbReference type="WBParaSite" id="ACRNAN_scaffold262.g27420.t1"/>
    </source>
</evidence>
<dbReference type="AlphaFoldDB" id="A0A914DHH9"/>
<dbReference type="GO" id="GO:0033743">
    <property type="term" value="F:peptide-methionine (R)-S-oxide reductase activity"/>
    <property type="evidence" value="ECO:0007669"/>
    <property type="project" value="UniProtKB-EC"/>
</dbReference>
<keyword evidence="9" id="KW-1185">Reference proteome</keyword>
<dbReference type="EC" id="1.8.4.12" evidence="6"/>
<dbReference type="InterPro" id="IPR028427">
    <property type="entry name" value="Met_Sox_Rdtase_MsrB"/>
</dbReference>
<dbReference type="PANTHER" id="PTHR10173">
    <property type="entry name" value="METHIONINE SULFOXIDE REDUCTASE"/>
    <property type="match status" value="1"/>
</dbReference>
<proteinExistence type="inferred from homology"/>
<evidence type="ECO:0000313" key="9">
    <source>
        <dbReference type="Proteomes" id="UP000887540"/>
    </source>
</evidence>
<evidence type="ECO:0000259" key="8">
    <source>
        <dbReference type="PROSITE" id="PS51790"/>
    </source>
</evidence>
<name>A0A914DHH9_9BILA</name>
<dbReference type="GO" id="GO:0030091">
    <property type="term" value="P:protein repair"/>
    <property type="evidence" value="ECO:0007669"/>
    <property type="project" value="InterPro"/>
</dbReference>
<feature type="compositionally biased region" description="Basic and acidic residues" evidence="7">
    <location>
        <begin position="46"/>
        <end position="67"/>
    </location>
</feature>
<dbReference type="InterPro" id="IPR011057">
    <property type="entry name" value="Mss4-like_sf"/>
</dbReference>
<keyword evidence="2 6" id="KW-0479">Metal-binding</keyword>
<evidence type="ECO:0000256" key="1">
    <source>
        <dbReference type="ARBA" id="ARBA00007174"/>
    </source>
</evidence>
<dbReference type="Pfam" id="PF01641">
    <property type="entry name" value="SelR"/>
    <property type="match status" value="1"/>
</dbReference>
<dbReference type="GO" id="GO:0006979">
    <property type="term" value="P:response to oxidative stress"/>
    <property type="evidence" value="ECO:0007669"/>
    <property type="project" value="InterPro"/>
</dbReference>
<evidence type="ECO:0000256" key="3">
    <source>
        <dbReference type="ARBA" id="ARBA00022833"/>
    </source>
</evidence>
<comment type="function">
    <text evidence="6">Methionine-sulfoxide reductase that specifically reduces methionine (R)-sulfoxide back to methionine. While in many cases methionine oxidation is the result of random oxidation following oxidative stress, methionine oxidation is also a post-translational modification that takes place on specific residues.</text>
</comment>
<dbReference type="InterPro" id="IPR002579">
    <property type="entry name" value="Met_Sox_Rdtase_MsrB_dom"/>
</dbReference>
<dbReference type="SUPFAM" id="SSF51316">
    <property type="entry name" value="Mss4-like"/>
    <property type="match status" value="1"/>
</dbReference>
<evidence type="ECO:0000256" key="4">
    <source>
        <dbReference type="ARBA" id="ARBA00023002"/>
    </source>
</evidence>
<feature type="compositionally biased region" description="Pro residues" evidence="7">
    <location>
        <begin position="31"/>
        <end position="41"/>
    </location>
</feature>